<dbReference type="AlphaFoldDB" id="A0A845QFZ8"/>
<protein>
    <submittedName>
        <fullName evidence="3">ParB/RepB/Spo0J family partition protein</fullName>
    </submittedName>
</protein>
<dbReference type="GO" id="GO:0007059">
    <property type="term" value="P:chromosome segregation"/>
    <property type="evidence" value="ECO:0007669"/>
    <property type="project" value="UniProtKB-KW"/>
</dbReference>
<dbReference type="PANTHER" id="PTHR33375:SF1">
    <property type="entry name" value="CHROMOSOME-PARTITIONING PROTEIN PARB-RELATED"/>
    <property type="match status" value="1"/>
</dbReference>
<comment type="similarity">
    <text evidence="1">Belongs to the ParB family.</text>
</comment>
<dbReference type="SUPFAM" id="SSF110849">
    <property type="entry name" value="ParB/Sulfiredoxin"/>
    <property type="match status" value="1"/>
</dbReference>
<organism evidence="3 4">
    <name type="scientific">Anaerotruncus colihominis</name>
    <dbReference type="NCBI Taxonomy" id="169435"/>
    <lineage>
        <taxon>Bacteria</taxon>
        <taxon>Bacillati</taxon>
        <taxon>Bacillota</taxon>
        <taxon>Clostridia</taxon>
        <taxon>Eubacteriales</taxon>
        <taxon>Oscillospiraceae</taxon>
        <taxon>Anaerotruncus</taxon>
    </lineage>
</organism>
<dbReference type="Pfam" id="PF02195">
    <property type="entry name" value="ParB_N"/>
    <property type="match status" value="1"/>
</dbReference>
<dbReference type="PANTHER" id="PTHR33375">
    <property type="entry name" value="CHROMOSOME-PARTITIONING PROTEIN PARB-RELATED"/>
    <property type="match status" value="1"/>
</dbReference>
<dbReference type="SMART" id="SM00470">
    <property type="entry name" value="ParB"/>
    <property type="match status" value="1"/>
</dbReference>
<dbReference type="InterPro" id="IPR004437">
    <property type="entry name" value="ParB/RepB/Spo0J"/>
</dbReference>
<proteinExistence type="inferred from homology"/>
<dbReference type="RefSeq" id="WP_160201231.1">
    <property type="nucleotide sequence ID" value="NZ_QXWK01000008.1"/>
</dbReference>
<sequence>MGKGKDEELKLPSLDDLFSSQKTRDEAGSSKIIDIPITEIDDFPGHPFKVVDDADMLELCESIKGRGVLTPAAVRKKEDGRYEMIAGHRRKRASALAGMETLRCEVVEIDLDAATIMMVDSNLQRTTILPSEKAFSYKMRLEAMKRQGQRSDLTSVPLAQKLNRKTSRQLLGEQVGESQDNVRRYIRLTELIPEILELVDQGKIGLRPAVEISYLPEDLQKVLLDAINMEVCMPSHAQAIRMKKQFQEEKLTPDAIYMIMQEEKPNQRERIVLHGNRVNELIPRTVPAAKREDYVVKALEFYGKHRAKTKER</sequence>
<feature type="domain" description="ParB-like N-terminal" evidence="2">
    <location>
        <begin position="33"/>
        <end position="123"/>
    </location>
</feature>
<dbReference type="GO" id="GO:0003677">
    <property type="term" value="F:DNA binding"/>
    <property type="evidence" value="ECO:0007669"/>
    <property type="project" value="InterPro"/>
</dbReference>
<name>A0A845QFZ8_9FIRM</name>
<evidence type="ECO:0000313" key="4">
    <source>
        <dbReference type="Proteomes" id="UP000446866"/>
    </source>
</evidence>
<dbReference type="SUPFAM" id="SSF109709">
    <property type="entry name" value="KorB DNA-binding domain-like"/>
    <property type="match status" value="1"/>
</dbReference>
<dbReference type="NCBIfam" id="TIGR00180">
    <property type="entry name" value="parB_part"/>
    <property type="match status" value="1"/>
</dbReference>
<dbReference type="Gene3D" id="1.10.10.2830">
    <property type="match status" value="1"/>
</dbReference>
<dbReference type="InterPro" id="IPR003115">
    <property type="entry name" value="ParB_N"/>
</dbReference>
<dbReference type="CDD" id="cd16407">
    <property type="entry name" value="ParB_N_like"/>
    <property type="match status" value="1"/>
</dbReference>
<dbReference type="InterPro" id="IPR050336">
    <property type="entry name" value="Chromosome_partition/occlusion"/>
</dbReference>
<reference evidence="3 4" key="1">
    <citation type="submission" date="2018-08" db="EMBL/GenBank/DDBJ databases">
        <title>Murine metabolic-syndrome-specific gut microbial biobank.</title>
        <authorList>
            <person name="Liu C."/>
        </authorList>
    </citation>
    <scope>NUCLEOTIDE SEQUENCE [LARGE SCALE GENOMIC DNA]</scope>
    <source>
        <strain evidence="3 4">28</strain>
    </source>
</reference>
<dbReference type="GO" id="GO:0005694">
    <property type="term" value="C:chromosome"/>
    <property type="evidence" value="ECO:0007669"/>
    <property type="project" value="TreeGrafter"/>
</dbReference>
<gene>
    <name evidence="3" type="ORF">D0435_04710</name>
</gene>
<dbReference type="Gene3D" id="3.90.1530.30">
    <property type="match status" value="1"/>
</dbReference>
<keyword evidence="4" id="KW-1185">Reference proteome</keyword>
<accession>A0A845QFZ8</accession>
<evidence type="ECO:0000313" key="3">
    <source>
        <dbReference type="EMBL" id="NBH60952.1"/>
    </source>
</evidence>
<comment type="caution">
    <text evidence="3">The sequence shown here is derived from an EMBL/GenBank/DDBJ whole genome shotgun (WGS) entry which is preliminary data.</text>
</comment>
<evidence type="ECO:0000256" key="1">
    <source>
        <dbReference type="ARBA" id="ARBA00006295"/>
    </source>
</evidence>
<evidence type="ECO:0000259" key="2">
    <source>
        <dbReference type="SMART" id="SM00470"/>
    </source>
</evidence>
<dbReference type="Proteomes" id="UP000446866">
    <property type="component" value="Unassembled WGS sequence"/>
</dbReference>
<dbReference type="EMBL" id="QXWK01000008">
    <property type="protein sequence ID" value="NBH60952.1"/>
    <property type="molecule type" value="Genomic_DNA"/>
</dbReference>
<dbReference type="InterPro" id="IPR036086">
    <property type="entry name" value="ParB/Sulfiredoxin_sf"/>
</dbReference>